<dbReference type="AlphaFoldDB" id="A0A6N3DLE8"/>
<feature type="transmembrane region" description="Helical" evidence="1">
    <location>
        <begin position="20"/>
        <end position="42"/>
    </location>
</feature>
<dbReference type="Pfam" id="PF14014">
    <property type="entry name" value="DUF4230"/>
    <property type="match status" value="1"/>
</dbReference>
<proteinExistence type="predicted"/>
<evidence type="ECO:0000313" key="2">
    <source>
        <dbReference type="EMBL" id="VYU27919.1"/>
    </source>
</evidence>
<protein>
    <recommendedName>
        <fullName evidence="3">DUF4230 domain-containing protein</fullName>
    </recommendedName>
</protein>
<evidence type="ECO:0000256" key="1">
    <source>
        <dbReference type="SAM" id="Phobius"/>
    </source>
</evidence>
<evidence type="ECO:0008006" key="3">
    <source>
        <dbReference type="Google" id="ProtNLM"/>
    </source>
</evidence>
<keyword evidence="1" id="KW-0472">Membrane</keyword>
<dbReference type="InterPro" id="IPR025324">
    <property type="entry name" value="DUF4230"/>
</dbReference>
<accession>A0A6N3DLE8</accession>
<name>A0A6N3DLE8_9FIRM</name>
<sequence length="220" mass="24512">MQQNTGEKKSKNKEKRTRVIKIRITGGVILAIVIVCVILKILNADPSSVFLKNTKDAIIGEEGTVTTISKASLEKVFEISELSTVDYSYNAVARAYEEDGATPKYYVAYEGTVTAGIDFSKIVIDIDEDTKIITITLPESEIQNTTVDFGSMDYIFENKKYETETVSQEAYELCKTDLARRAAKENDLMTLAKENAVTAVEALVDPWVQQIDGEYKVNIK</sequence>
<keyword evidence="1" id="KW-1133">Transmembrane helix</keyword>
<keyword evidence="1" id="KW-0812">Transmembrane</keyword>
<organism evidence="2">
    <name type="scientific">Roseburia intestinalis</name>
    <dbReference type="NCBI Taxonomy" id="166486"/>
    <lineage>
        <taxon>Bacteria</taxon>
        <taxon>Bacillati</taxon>
        <taxon>Bacillota</taxon>
        <taxon>Clostridia</taxon>
        <taxon>Lachnospirales</taxon>
        <taxon>Lachnospiraceae</taxon>
        <taxon>Roseburia</taxon>
    </lineage>
</organism>
<gene>
    <name evidence="2" type="ORF">RILFYP67_01496</name>
</gene>
<dbReference type="RefSeq" id="WP_015520878.1">
    <property type="nucleotide sequence ID" value="NZ_CACRUM010000063.1"/>
</dbReference>
<dbReference type="EMBL" id="CACRUM010000063">
    <property type="protein sequence ID" value="VYU27919.1"/>
    <property type="molecule type" value="Genomic_DNA"/>
</dbReference>
<reference evidence="2" key="1">
    <citation type="submission" date="2019-11" db="EMBL/GenBank/DDBJ databases">
        <authorList>
            <person name="Feng L."/>
        </authorList>
    </citation>
    <scope>NUCLEOTIDE SEQUENCE</scope>
    <source>
        <strain evidence="2">RintestinalisLFYP67</strain>
    </source>
</reference>